<feature type="transmembrane region" description="Helical" evidence="2">
    <location>
        <begin position="72"/>
        <end position="94"/>
    </location>
</feature>
<keyword evidence="4" id="KW-1185">Reference proteome</keyword>
<feature type="region of interest" description="Disordered" evidence="1">
    <location>
        <begin position="294"/>
        <end position="316"/>
    </location>
</feature>
<protein>
    <submittedName>
        <fullName evidence="5">Uncharacterized protein LOC111599475</fullName>
    </submittedName>
</protein>
<evidence type="ECO:0000256" key="3">
    <source>
        <dbReference type="SAM" id="SignalP"/>
    </source>
</evidence>
<sequence length="316" mass="35328">MEPWITLTCVMTIFLVHGRTGSIRNGLTALGLHNHTHGMAMDLWPAHSIVPESYCSVLLHRLQGSECPFLRLFVHVFLALPIYNLMLIVICWQLNRSASHNAERIVVVLQPIIPMSPPDPPATMTPTTPALPPLPPPRCKRRQAPKPPPRIVQPTLSHANGYPSQRDPFYNPDQYKTLRRNLKRVLEGLQQPVPTATISSLPLPLCSISCLTDDSIHSSSTITNLEAPKKKAKTRKLFGSLFKRLTKPFVRKRNPTQDDEIKSSTKSASRLSDKSGIFHPIWLRIKMRSKRKTGAKLPLSSSESISTNGSSQCLYS</sequence>
<proteinExistence type="predicted"/>
<dbReference type="RefSeq" id="XP_023170913.1">
    <property type="nucleotide sequence ID" value="XM_023315145.2"/>
</dbReference>
<feature type="compositionally biased region" description="Low complexity" evidence="1">
    <location>
        <begin position="300"/>
        <end position="316"/>
    </location>
</feature>
<keyword evidence="2" id="KW-0472">Membrane</keyword>
<name>A0A6J1LSS4_DROHY</name>
<keyword evidence="2" id="KW-0812">Transmembrane</keyword>
<evidence type="ECO:0000313" key="5">
    <source>
        <dbReference type="RefSeq" id="XP_023170913.1"/>
    </source>
</evidence>
<dbReference type="Proteomes" id="UP000504633">
    <property type="component" value="Unplaced"/>
</dbReference>
<evidence type="ECO:0000313" key="4">
    <source>
        <dbReference type="Proteomes" id="UP000504633"/>
    </source>
</evidence>
<accession>A0A6J1LSS4</accession>
<dbReference type="KEGG" id="dhe:111599475"/>
<dbReference type="GeneID" id="111599475"/>
<evidence type="ECO:0000256" key="1">
    <source>
        <dbReference type="SAM" id="MobiDB-lite"/>
    </source>
</evidence>
<keyword evidence="2" id="KW-1133">Transmembrane helix</keyword>
<reference evidence="5" key="1">
    <citation type="submission" date="2025-08" db="UniProtKB">
        <authorList>
            <consortium name="RefSeq"/>
        </authorList>
    </citation>
    <scope>IDENTIFICATION</scope>
    <source>
        <strain evidence="5">15085-1641.00</strain>
        <tissue evidence="5">Whole body</tissue>
    </source>
</reference>
<dbReference type="OMA" id="LIVICWQ"/>
<feature type="signal peptide" evidence="3">
    <location>
        <begin position="1"/>
        <end position="18"/>
    </location>
</feature>
<evidence type="ECO:0000256" key="2">
    <source>
        <dbReference type="SAM" id="Phobius"/>
    </source>
</evidence>
<feature type="compositionally biased region" description="Pro residues" evidence="1">
    <location>
        <begin position="118"/>
        <end position="137"/>
    </location>
</feature>
<dbReference type="OrthoDB" id="7871719at2759"/>
<organism evidence="4 5">
    <name type="scientific">Drosophila hydei</name>
    <name type="common">Fruit fly</name>
    <dbReference type="NCBI Taxonomy" id="7224"/>
    <lineage>
        <taxon>Eukaryota</taxon>
        <taxon>Metazoa</taxon>
        <taxon>Ecdysozoa</taxon>
        <taxon>Arthropoda</taxon>
        <taxon>Hexapoda</taxon>
        <taxon>Insecta</taxon>
        <taxon>Pterygota</taxon>
        <taxon>Neoptera</taxon>
        <taxon>Endopterygota</taxon>
        <taxon>Diptera</taxon>
        <taxon>Brachycera</taxon>
        <taxon>Muscomorpha</taxon>
        <taxon>Ephydroidea</taxon>
        <taxon>Drosophilidae</taxon>
        <taxon>Drosophila</taxon>
    </lineage>
</organism>
<feature type="chain" id="PRO_5026978001" evidence="3">
    <location>
        <begin position="19"/>
        <end position="316"/>
    </location>
</feature>
<gene>
    <name evidence="5" type="primary">LOC111599475</name>
</gene>
<feature type="region of interest" description="Disordered" evidence="1">
    <location>
        <begin position="118"/>
        <end position="171"/>
    </location>
</feature>
<dbReference type="AlphaFoldDB" id="A0A6J1LSS4"/>
<keyword evidence="3" id="KW-0732">Signal</keyword>